<protein>
    <submittedName>
        <fullName evidence="2">Uncharacterized protein</fullName>
    </submittedName>
</protein>
<gene>
    <name evidence="2" type="ORF">AQUCO_03300123v1</name>
</gene>
<accession>A0A2G5CZJ9</accession>
<feature type="region of interest" description="Disordered" evidence="1">
    <location>
        <begin position="14"/>
        <end position="63"/>
    </location>
</feature>
<sequence length="100" mass="10926">MSKNGILWGRSMFSNQGVSSSPRFSKPVTSNVSAQHSPKGFTSSSSHIANSSQSSSSINSPVPITKLTLQEMKVRRDKNLCYNCDEVYSPGHKCNENNCL</sequence>
<feature type="compositionally biased region" description="Polar residues" evidence="1">
    <location>
        <begin position="14"/>
        <end position="42"/>
    </location>
</feature>
<dbReference type="EMBL" id="KZ305050">
    <property type="protein sequence ID" value="PIA36692.1"/>
    <property type="molecule type" value="Genomic_DNA"/>
</dbReference>
<reference evidence="2 3" key="1">
    <citation type="submission" date="2017-09" db="EMBL/GenBank/DDBJ databases">
        <title>WGS assembly of Aquilegia coerulea Goldsmith.</title>
        <authorList>
            <person name="Hodges S."/>
            <person name="Kramer E."/>
            <person name="Nordborg M."/>
            <person name="Tomkins J."/>
            <person name="Borevitz J."/>
            <person name="Derieg N."/>
            <person name="Yan J."/>
            <person name="Mihaltcheva S."/>
            <person name="Hayes R.D."/>
            <person name="Rokhsar D."/>
        </authorList>
    </citation>
    <scope>NUCLEOTIDE SEQUENCE [LARGE SCALE GENOMIC DNA]</scope>
    <source>
        <strain evidence="3">cv. Goldsmith</strain>
    </source>
</reference>
<dbReference type="OrthoDB" id="1748616at2759"/>
<dbReference type="Proteomes" id="UP000230069">
    <property type="component" value="Unassembled WGS sequence"/>
</dbReference>
<keyword evidence="3" id="KW-1185">Reference proteome</keyword>
<evidence type="ECO:0000313" key="2">
    <source>
        <dbReference type="EMBL" id="PIA36692.1"/>
    </source>
</evidence>
<feature type="compositionally biased region" description="Low complexity" evidence="1">
    <location>
        <begin position="43"/>
        <end position="60"/>
    </location>
</feature>
<evidence type="ECO:0000256" key="1">
    <source>
        <dbReference type="SAM" id="MobiDB-lite"/>
    </source>
</evidence>
<name>A0A2G5CZJ9_AQUCA</name>
<proteinExistence type="predicted"/>
<evidence type="ECO:0000313" key="3">
    <source>
        <dbReference type="Proteomes" id="UP000230069"/>
    </source>
</evidence>
<organism evidence="2 3">
    <name type="scientific">Aquilegia coerulea</name>
    <name type="common">Rocky mountain columbine</name>
    <dbReference type="NCBI Taxonomy" id="218851"/>
    <lineage>
        <taxon>Eukaryota</taxon>
        <taxon>Viridiplantae</taxon>
        <taxon>Streptophyta</taxon>
        <taxon>Embryophyta</taxon>
        <taxon>Tracheophyta</taxon>
        <taxon>Spermatophyta</taxon>
        <taxon>Magnoliopsida</taxon>
        <taxon>Ranunculales</taxon>
        <taxon>Ranunculaceae</taxon>
        <taxon>Thalictroideae</taxon>
        <taxon>Aquilegia</taxon>
    </lineage>
</organism>
<dbReference type="InParanoid" id="A0A2G5CZJ9"/>
<dbReference type="AlphaFoldDB" id="A0A2G5CZJ9"/>